<dbReference type="Pfam" id="PF00392">
    <property type="entry name" value="GntR"/>
    <property type="match status" value="1"/>
</dbReference>
<evidence type="ECO:0000256" key="3">
    <source>
        <dbReference type="ARBA" id="ARBA00023163"/>
    </source>
</evidence>
<dbReference type="InterPro" id="IPR036390">
    <property type="entry name" value="WH_DNA-bd_sf"/>
</dbReference>
<evidence type="ECO:0000313" key="7">
    <source>
        <dbReference type="Proteomes" id="UP000237819"/>
    </source>
</evidence>
<dbReference type="GO" id="GO:0003700">
    <property type="term" value="F:DNA-binding transcription factor activity"/>
    <property type="evidence" value="ECO:0007669"/>
    <property type="project" value="InterPro"/>
</dbReference>
<dbReference type="PROSITE" id="PS50949">
    <property type="entry name" value="HTH_GNTR"/>
    <property type="match status" value="1"/>
</dbReference>
<feature type="region of interest" description="Disordered" evidence="4">
    <location>
        <begin position="1"/>
        <end position="24"/>
    </location>
</feature>
<evidence type="ECO:0000259" key="5">
    <source>
        <dbReference type="PROSITE" id="PS50949"/>
    </source>
</evidence>
<accession>A0A2S8GCW4</accession>
<dbReference type="PRINTS" id="PR00035">
    <property type="entry name" value="HTHGNTR"/>
</dbReference>
<keyword evidence="1" id="KW-0805">Transcription regulation</keyword>
<dbReference type="Gene3D" id="3.40.50.2300">
    <property type="match status" value="2"/>
</dbReference>
<comment type="caution">
    <text evidence="6">The sequence shown here is derived from an EMBL/GenBank/DDBJ whole genome shotgun (WGS) entry which is preliminary data.</text>
</comment>
<dbReference type="EMBL" id="PUHZ01000025">
    <property type="protein sequence ID" value="PQO42306.1"/>
    <property type="molecule type" value="Genomic_DNA"/>
</dbReference>
<dbReference type="Gene3D" id="1.10.10.10">
    <property type="entry name" value="Winged helix-like DNA-binding domain superfamily/Winged helix DNA-binding domain"/>
    <property type="match status" value="1"/>
</dbReference>
<reference evidence="6 7" key="1">
    <citation type="submission" date="2018-02" db="EMBL/GenBank/DDBJ databases">
        <title>Comparative genomes isolates from brazilian mangrove.</title>
        <authorList>
            <person name="Araujo J.E."/>
            <person name="Taketani R.G."/>
            <person name="Silva M.C.P."/>
            <person name="Loureco M.V."/>
            <person name="Andreote F.D."/>
        </authorList>
    </citation>
    <scope>NUCLEOTIDE SEQUENCE [LARGE SCALE GENOMIC DNA]</scope>
    <source>
        <strain evidence="6 7">Nap-Phe MGV</strain>
    </source>
</reference>
<evidence type="ECO:0000313" key="6">
    <source>
        <dbReference type="EMBL" id="PQO42306.1"/>
    </source>
</evidence>
<dbReference type="InterPro" id="IPR000524">
    <property type="entry name" value="Tscrpt_reg_HTH_GntR"/>
</dbReference>
<dbReference type="SUPFAM" id="SSF53822">
    <property type="entry name" value="Periplasmic binding protein-like I"/>
    <property type="match status" value="1"/>
</dbReference>
<dbReference type="CDD" id="cd07377">
    <property type="entry name" value="WHTH_GntR"/>
    <property type="match status" value="1"/>
</dbReference>
<dbReference type="Pfam" id="PF13407">
    <property type="entry name" value="Peripla_BP_4"/>
    <property type="match status" value="1"/>
</dbReference>
<name>A0A2S8GCW4_9BACT</name>
<dbReference type="CDD" id="cd06267">
    <property type="entry name" value="PBP1_LacI_sugar_binding-like"/>
    <property type="match status" value="1"/>
</dbReference>
<organism evidence="6 7">
    <name type="scientific">Blastopirellula marina</name>
    <dbReference type="NCBI Taxonomy" id="124"/>
    <lineage>
        <taxon>Bacteria</taxon>
        <taxon>Pseudomonadati</taxon>
        <taxon>Planctomycetota</taxon>
        <taxon>Planctomycetia</taxon>
        <taxon>Pirellulales</taxon>
        <taxon>Pirellulaceae</taxon>
        <taxon>Blastopirellula</taxon>
    </lineage>
</organism>
<evidence type="ECO:0000256" key="4">
    <source>
        <dbReference type="SAM" id="MobiDB-lite"/>
    </source>
</evidence>
<dbReference type="SMART" id="SM00345">
    <property type="entry name" value="HTH_GNTR"/>
    <property type="match status" value="1"/>
</dbReference>
<keyword evidence="2" id="KW-0238">DNA-binding</keyword>
<dbReference type="InterPro" id="IPR025997">
    <property type="entry name" value="SBP_2_dom"/>
</dbReference>
<sequence length="382" mass="41439">MPTDSTNHLSDLAPPDEGSSQPKYEQLRDYVVSQIESGALKSGAALPSENRLAEHLKVARSTVRQALSALERDGLVLRVHGKGTFVHEEARQRLRKSQDLFALVLPETETAFYPSLQRSFETAAADLHNQVVVCNSNNDVDKQASAILQLIDLRVAGVAIVPTTVPATPAFHIRQLQKHGIPVVCCSRPVQGVQSPLLSIPFEDVGKRAGEEIRQAGHKRAAFFGSSQSTASELYLQGFRQTMGRDATVDVFFGSGQGIDHESLSRESEAALTKLFQKAEPPTAIFCGFDSLAETIYMQLSQRGLRVPQDVSVVGFGGIFRGGGLSRHLASVTIDEVSLGTQAIQLLWKMRNGQIPIDSGEHRQIALSFNFGSTLAPLGARS</sequence>
<evidence type="ECO:0000256" key="2">
    <source>
        <dbReference type="ARBA" id="ARBA00023125"/>
    </source>
</evidence>
<dbReference type="GO" id="GO:0000976">
    <property type="term" value="F:transcription cis-regulatory region binding"/>
    <property type="evidence" value="ECO:0007669"/>
    <property type="project" value="TreeGrafter"/>
</dbReference>
<gene>
    <name evidence="6" type="ORF">C5Y93_28615</name>
</gene>
<dbReference type="RefSeq" id="WP_105338887.1">
    <property type="nucleotide sequence ID" value="NZ_PUHZ01000025.1"/>
</dbReference>
<dbReference type="SUPFAM" id="SSF46785">
    <property type="entry name" value="Winged helix' DNA-binding domain"/>
    <property type="match status" value="1"/>
</dbReference>
<proteinExistence type="predicted"/>
<feature type="domain" description="HTH gntR-type" evidence="5">
    <location>
        <begin position="21"/>
        <end position="89"/>
    </location>
</feature>
<dbReference type="InterPro" id="IPR036388">
    <property type="entry name" value="WH-like_DNA-bd_sf"/>
</dbReference>
<dbReference type="InterPro" id="IPR028082">
    <property type="entry name" value="Peripla_BP_I"/>
</dbReference>
<dbReference type="PANTHER" id="PTHR30146">
    <property type="entry name" value="LACI-RELATED TRANSCRIPTIONAL REPRESSOR"/>
    <property type="match status" value="1"/>
</dbReference>
<dbReference type="PANTHER" id="PTHR30146:SF109">
    <property type="entry name" value="HTH-TYPE TRANSCRIPTIONAL REGULATOR GALS"/>
    <property type="match status" value="1"/>
</dbReference>
<protein>
    <recommendedName>
        <fullName evidence="5">HTH gntR-type domain-containing protein</fullName>
    </recommendedName>
</protein>
<dbReference type="AlphaFoldDB" id="A0A2S8GCW4"/>
<evidence type="ECO:0000256" key="1">
    <source>
        <dbReference type="ARBA" id="ARBA00023015"/>
    </source>
</evidence>
<dbReference type="OrthoDB" id="269117at2"/>
<keyword evidence="3" id="KW-0804">Transcription</keyword>
<dbReference type="Proteomes" id="UP000237819">
    <property type="component" value="Unassembled WGS sequence"/>
</dbReference>